<keyword evidence="5 14" id="KW-0732">Signal</keyword>
<proteinExistence type="inferred from homology"/>
<evidence type="ECO:0000256" key="3">
    <source>
        <dbReference type="ARBA" id="ARBA00022525"/>
    </source>
</evidence>
<evidence type="ECO:0000256" key="8">
    <source>
        <dbReference type="ARBA" id="ARBA00023033"/>
    </source>
</evidence>
<dbReference type="Pfam" id="PF22810">
    <property type="entry name" value="LPMO_AA14"/>
    <property type="match status" value="1"/>
</dbReference>
<dbReference type="PANTHER" id="PTHR37534:SF2">
    <property type="entry name" value="N-ACETYLTRANSFERASE DOMAIN-CONTAINING PROTEIN"/>
    <property type="match status" value="1"/>
</dbReference>
<evidence type="ECO:0000256" key="5">
    <source>
        <dbReference type="ARBA" id="ARBA00022729"/>
    </source>
</evidence>
<gene>
    <name evidence="15" type="ORF">IF1G_08809</name>
</gene>
<evidence type="ECO:0000256" key="4">
    <source>
        <dbReference type="ARBA" id="ARBA00022723"/>
    </source>
</evidence>
<dbReference type="GO" id="GO:0046872">
    <property type="term" value="F:metal ion binding"/>
    <property type="evidence" value="ECO:0007669"/>
    <property type="project" value="UniProtKB-KW"/>
</dbReference>
<evidence type="ECO:0000256" key="11">
    <source>
        <dbReference type="ARBA" id="ARBA00023242"/>
    </source>
</evidence>
<dbReference type="Proteomes" id="UP000315783">
    <property type="component" value="Unassembled WGS sequence"/>
</dbReference>
<keyword evidence="6" id="KW-0560">Oxidoreductase</keyword>
<dbReference type="GO" id="GO:0005576">
    <property type="term" value="C:extracellular region"/>
    <property type="evidence" value="ECO:0007669"/>
    <property type="project" value="UniProtKB-SubCell"/>
</dbReference>
<dbReference type="GO" id="GO:0000976">
    <property type="term" value="F:transcription cis-regulatory region binding"/>
    <property type="evidence" value="ECO:0007669"/>
    <property type="project" value="TreeGrafter"/>
</dbReference>
<evidence type="ECO:0000313" key="15">
    <source>
        <dbReference type="EMBL" id="TQV92291.1"/>
    </source>
</evidence>
<keyword evidence="16" id="KW-1185">Reference proteome</keyword>
<evidence type="ECO:0000256" key="12">
    <source>
        <dbReference type="ARBA" id="ARBA00046340"/>
    </source>
</evidence>
<dbReference type="GO" id="GO:0004497">
    <property type="term" value="F:monooxygenase activity"/>
    <property type="evidence" value="ECO:0007669"/>
    <property type="project" value="UniProtKB-KW"/>
</dbReference>
<dbReference type="GO" id="GO:0045944">
    <property type="term" value="P:positive regulation of transcription by RNA polymerase II"/>
    <property type="evidence" value="ECO:0007669"/>
    <property type="project" value="TreeGrafter"/>
</dbReference>
<evidence type="ECO:0000313" key="16">
    <source>
        <dbReference type="Proteomes" id="UP000315783"/>
    </source>
</evidence>
<dbReference type="InterPro" id="IPR054497">
    <property type="entry name" value="LPMO_AA14"/>
</dbReference>
<sequence>MLWTLPALLLAGSASAHTAAFVKGMYCEGGPDPNNYNPNSNTPVNPLYQLTKDEWWMQKTLGCLNNPPKNGDSVALPAGGQFTVELAHNQAQTSLSYGGQYASEWPDGKNHPEDWRGPGNPPDCIQDDGALHTHDQSTTAGTAWAISYESDISKVTMENLVVFSVLEHTPWKRMATYKVPKDLPPCPPGGCYCAWLWVPDGCGQPNMYMANYKCHVTNTSSNRQLAKAKAPVYCKDDQSKCVGGAKQMIAWNQKEGNNVETPNGASPGYNRGMGFAPGAQNDIFLHGATTHFDKDQKWVNSSARQFRVQTTGDTSPSNIDPESPQSLLKIAESSTAGDATSSHSSAYSTPVETPHSAPDQSQSTHLTRTDTATVHRPSIPPISYLNSSFSPPVGLPGIASLTAQPVLGHHDAANLRQFPLHEAKEACLLRYFIDEISQWFDLCDEHRHFQLIVPLKARKHSHLLDAIFAVSARHLSRLPQYKTPQGILYQGQLLTTLGNHDAVEYMLKCIPAFRRFHENEDDDFRESIIATAVILRQLEEIDEEDEDADDDYPMTGDEEYLHEKQINFMPIINAVLRDPASQAMFGHRSLIQAAYWFALRQEIYHSFTRRKPPQLDLPTEYWQGASNVNKTVMHTVQVAKWHWGRGTDDEFLRLMDQQSFLENTVLANTKPLFEKAADKRQGEIFPTIWYTSHIELTSIQQSLMARSVLVSENPYLKQQPSSRASWRKVENEVRLLMLDLCGIALCHPASAPALVNASIGIQLYGDYFTDQYERLALRSVVEKYRDAHAWPVRRLLEMFK</sequence>
<evidence type="ECO:0000256" key="2">
    <source>
        <dbReference type="ARBA" id="ARBA00004613"/>
    </source>
</evidence>
<dbReference type="EMBL" id="SPUK01000015">
    <property type="protein sequence ID" value="TQV92291.1"/>
    <property type="molecule type" value="Genomic_DNA"/>
</dbReference>
<accession>A0A545US58</accession>
<evidence type="ECO:0000256" key="6">
    <source>
        <dbReference type="ARBA" id="ARBA00023002"/>
    </source>
</evidence>
<keyword evidence="9" id="KW-1015">Disulfide bond</keyword>
<comment type="caution">
    <text evidence="15">The sequence shown here is derived from an EMBL/GenBank/DDBJ whole genome shotgun (WGS) entry which is preliminary data.</text>
</comment>
<evidence type="ECO:0000256" key="10">
    <source>
        <dbReference type="ARBA" id="ARBA00023180"/>
    </source>
</evidence>
<keyword evidence="10" id="KW-0325">Glycoprotein</keyword>
<keyword evidence="3" id="KW-0964">Secreted</keyword>
<dbReference type="OrthoDB" id="4525710at2759"/>
<feature type="region of interest" description="Disordered" evidence="13">
    <location>
        <begin position="100"/>
        <end position="122"/>
    </location>
</feature>
<evidence type="ECO:0000256" key="14">
    <source>
        <dbReference type="SAM" id="SignalP"/>
    </source>
</evidence>
<dbReference type="GO" id="GO:0003700">
    <property type="term" value="F:DNA-binding transcription factor activity"/>
    <property type="evidence" value="ECO:0007669"/>
    <property type="project" value="TreeGrafter"/>
</dbReference>
<feature type="signal peptide" evidence="14">
    <location>
        <begin position="1"/>
        <end position="16"/>
    </location>
</feature>
<dbReference type="STRING" id="43265.A0A545US58"/>
<reference evidence="15 16" key="1">
    <citation type="journal article" date="2019" name="Appl. Microbiol. Biotechnol.">
        <title>Genome sequence of Isaria javanica and comparative genome analysis insights into family S53 peptidase evolution in fungal entomopathogens.</title>
        <authorList>
            <person name="Lin R."/>
            <person name="Zhang X."/>
            <person name="Xin B."/>
            <person name="Zou M."/>
            <person name="Gao Y."/>
            <person name="Qin F."/>
            <person name="Hu Q."/>
            <person name="Xie B."/>
            <person name="Cheng X."/>
        </authorList>
    </citation>
    <scope>NUCLEOTIDE SEQUENCE [LARGE SCALE GENOMIC DNA]</scope>
    <source>
        <strain evidence="15 16">IJ1G</strain>
    </source>
</reference>
<comment type="cofactor">
    <cofactor evidence="1">
        <name>Cu(2+)</name>
        <dbReference type="ChEBI" id="CHEBI:29036"/>
    </cofactor>
</comment>
<evidence type="ECO:0000256" key="13">
    <source>
        <dbReference type="SAM" id="MobiDB-lite"/>
    </source>
</evidence>
<comment type="similarity">
    <text evidence="12">Belongs to the polysaccharide monooxygenase AA14 family.</text>
</comment>
<dbReference type="AlphaFoldDB" id="A0A545US58"/>
<evidence type="ECO:0000256" key="1">
    <source>
        <dbReference type="ARBA" id="ARBA00001973"/>
    </source>
</evidence>
<name>A0A545US58_9HYPO</name>
<feature type="compositionally biased region" description="Polar residues" evidence="13">
    <location>
        <begin position="332"/>
        <end position="351"/>
    </location>
</feature>
<evidence type="ECO:0000256" key="9">
    <source>
        <dbReference type="ARBA" id="ARBA00023157"/>
    </source>
</evidence>
<dbReference type="GO" id="GO:0005634">
    <property type="term" value="C:nucleus"/>
    <property type="evidence" value="ECO:0007669"/>
    <property type="project" value="TreeGrafter"/>
</dbReference>
<protein>
    <submittedName>
        <fullName evidence="15">ARCA-like protein</fullName>
    </submittedName>
</protein>
<organism evidence="15 16">
    <name type="scientific">Cordyceps javanica</name>
    <dbReference type="NCBI Taxonomy" id="43265"/>
    <lineage>
        <taxon>Eukaryota</taxon>
        <taxon>Fungi</taxon>
        <taxon>Dikarya</taxon>
        <taxon>Ascomycota</taxon>
        <taxon>Pezizomycotina</taxon>
        <taxon>Sordariomycetes</taxon>
        <taxon>Hypocreomycetidae</taxon>
        <taxon>Hypocreales</taxon>
        <taxon>Cordycipitaceae</taxon>
        <taxon>Cordyceps</taxon>
    </lineage>
</organism>
<keyword evidence="4" id="KW-0479">Metal-binding</keyword>
<dbReference type="PANTHER" id="PTHR37534">
    <property type="entry name" value="TRANSCRIPTIONAL ACTIVATOR PROTEIN UGA3"/>
    <property type="match status" value="1"/>
</dbReference>
<feature type="chain" id="PRO_5022166366" evidence="14">
    <location>
        <begin position="17"/>
        <end position="800"/>
    </location>
</feature>
<keyword evidence="11" id="KW-0539">Nucleus</keyword>
<feature type="compositionally biased region" description="Polar residues" evidence="13">
    <location>
        <begin position="358"/>
        <end position="372"/>
    </location>
</feature>
<evidence type="ECO:0000256" key="7">
    <source>
        <dbReference type="ARBA" id="ARBA00023008"/>
    </source>
</evidence>
<keyword evidence="8" id="KW-0503">Monooxygenase</keyword>
<keyword evidence="7" id="KW-0186">Copper</keyword>
<feature type="region of interest" description="Disordered" evidence="13">
    <location>
        <begin position="332"/>
        <end position="375"/>
    </location>
</feature>
<comment type="subcellular location">
    <subcellularLocation>
        <location evidence="2">Secreted</location>
    </subcellularLocation>
</comment>
<feature type="compositionally biased region" description="Basic and acidic residues" evidence="13">
    <location>
        <begin position="106"/>
        <end position="116"/>
    </location>
</feature>